<dbReference type="InterPro" id="IPR023091">
    <property type="entry name" value="MetalPrtase_cat_dom_sf_prd"/>
</dbReference>
<evidence type="ECO:0000256" key="5">
    <source>
        <dbReference type="ARBA" id="ARBA00022723"/>
    </source>
</evidence>
<gene>
    <name evidence="9 10" type="primary">ybeY</name>
    <name evidence="10" type="ORF">ACFO4R_03470</name>
</gene>
<dbReference type="EC" id="3.1.-.-" evidence="9"/>
<feature type="binding site" evidence="9">
    <location>
        <position position="136"/>
    </location>
    <ligand>
        <name>Zn(2+)</name>
        <dbReference type="ChEBI" id="CHEBI:29105"/>
        <note>catalytic</note>
    </ligand>
</feature>
<evidence type="ECO:0000256" key="3">
    <source>
        <dbReference type="ARBA" id="ARBA00022552"/>
    </source>
</evidence>
<feature type="binding site" evidence="9">
    <location>
        <position position="130"/>
    </location>
    <ligand>
        <name>Zn(2+)</name>
        <dbReference type="ChEBI" id="CHEBI:29105"/>
        <note>catalytic</note>
    </ligand>
</feature>
<evidence type="ECO:0000256" key="4">
    <source>
        <dbReference type="ARBA" id="ARBA00022722"/>
    </source>
</evidence>
<dbReference type="InterPro" id="IPR020549">
    <property type="entry name" value="YbeY_CS"/>
</dbReference>
<keyword evidence="9" id="KW-0963">Cytoplasm</keyword>
<organism evidence="10 11">
    <name type="scientific">Filifactor villosus</name>
    <dbReference type="NCBI Taxonomy" id="29374"/>
    <lineage>
        <taxon>Bacteria</taxon>
        <taxon>Bacillati</taxon>
        <taxon>Bacillota</taxon>
        <taxon>Clostridia</taxon>
        <taxon>Peptostreptococcales</taxon>
        <taxon>Filifactoraceae</taxon>
        <taxon>Filifactor</taxon>
    </lineage>
</organism>
<sequence length="160" mass="19161">MLNILWDVQGYEDFAGEAEKERLKSLFEFVMAQEGLRGDYEVSLSVTDKEEIRQVNCEHRGIDAVTDVLSFPMYERRDLDRIEEKKEYELYEVSIGDILICADKIREQAQEFGHSLEREFCYLAVHSILHLLGYDHMEEEDKRRMRQREELVMKEFEIER</sequence>
<evidence type="ECO:0000256" key="6">
    <source>
        <dbReference type="ARBA" id="ARBA00022759"/>
    </source>
</evidence>
<comment type="similarity">
    <text evidence="1 9">Belongs to the endoribonuclease YbeY family.</text>
</comment>
<evidence type="ECO:0000256" key="9">
    <source>
        <dbReference type="HAMAP-Rule" id="MF_00009"/>
    </source>
</evidence>
<evidence type="ECO:0000256" key="8">
    <source>
        <dbReference type="ARBA" id="ARBA00022833"/>
    </source>
</evidence>
<dbReference type="Gene3D" id="3.40.390.30">
    <property type="entry name" value="Metalloproteases ('zincins'), catalytic domain"/>
    <property type="match status" value="1"/>
</dbReference>
<dbReference type="InterPro" id="IPR002036">
    <property type="entry name" value="YbeY"/>
</dbReference>
<keyword evidence="3 9" id="KW-0698">rRNA processing</keyword>
<dbReference type="PANTHER" id="PTHR46986:SF1">
    <property type="entry name" value="ENDORIBONUCLEASE YBEY, CHLOROPLASTIC"/>
    <property type="match status" value="1"/>
</dbReference>
<keyword evidence="5 9" id="KW-0479">Metal-binding</keyword>
<dbReference type="Pfam" id="PF02130">
    <property type="entry name" value="YbeY"/>
    <property type="match status" value="1"/>
</dbReference>
<dbReference type="SUPFAM" id="SSF55486">
    <property type="entry name" value="Metalloproteases ('zincins'), catalytic domain"/>
    <property type="match status" value="1"/>
</dbReference>
<evidence type="ECO:0000256" key="2">
    <source>
        <dbReference type="ARBA" id="ARBA00022517"/>
    </source>
</evidence>
<dbReference type="Proteomes" id="UP001595916">
    <property type="component" value="Unassembled WGS sequence"/>
</dbReference>
<evidence type="ECO:0000256" key="7">
    <source>
        <dbReference type="ARBA" id="ARBA00022801"/>
    </source>
</evidence>
<comment type="caution">
    <text evidence="10">The sequence shown here is derived from an EMBL/GenBank/DDBJ whole genome shotgun (WGS) entry which is preliminary data.</text>
</comment>
<keyword evidence="11" id="KW-1185">Reference proteome</keyword>
<dbReference type="PANTHER" id="PTHR46986">
    <property type="entry name" value="ENDORIBONUCLEASE YBEY, CHLOROPLASTIC"/>
    <property type="match status" value="1"/>
</dbReference>
<reference evidence="11" key="1">
    <citation type="journal article" date="2019" name="Int. J. Syst. Evol. Microbiol.">
        <title>The Global Catalogue of Microorganisms (GCM) 10K type strain sequencing project: providing services to taxonomists for standard genome sequencing and annotation.</title>
        <authorList>
            <consortium name="The Broad Institute Genomics Platform"/>
            <consortium name="The Broad Institute Genome Sequencing Center for Infectious Disease"/>
            <person name="Wu L."/>
            <person name="Ma J."/>
        </authorList>
    </citation>
    <scope>NUCLEOTIDE SEQUENCE [LARGE SCALE GENOMIC DNA]</scope>
    <source>
        <strain evidence="11">CCUG 46385</strain>
    </source>
</reference>
<dbReference type="PROSITE" id="PS01306">
    <property type="entry name" value="UPF0054"/>
    <property type="match status" value="1"/>
</dbReference>
<dbReference type="EMBL" id="JBHSHL010000013">
    <property type="protein sequence ID" value="MFC4804131.1"/>
    <property type="molecule type" value="Genomic_DNA"/>
</dbReference>
<keyword evidence="7 9" id="KW-0378">Hydrolase</keyword>
<comment type="cofactor">
    <cofactor evidence="9">
        <name>Zn(2+)</name>
        <dbReference type="ChEBI" id="CHEBI:29105"/>
    </cofactor>
    <text evidence="9">Binds 1 zinc ion.</text>
</comment>
<keyword evidence="2 9" id="KW-0690">Ribosome biogenesis</keyword>
<dbReference type="HAMAP" id="MF_00009">
    <property type="entry name" value="Endoribonucl_YbeY"/>
    <property type="match status" value="1"/>
</dbReference>
<accession>A0ABV9QL80</accession>
<proteinExistence type="inferred from homology"/>
<keyword evidence="8 9" id="KW-0862">Zinc</keyword>
<name>A0ABV9QL80_9FIRM</name>
<evidence type="ECO:0000256" key="1">
    <source>
        <dbReference type="ARBA" id="ARBA00010875"/>
    </source>
</evidence>
<evidence type="ECO:0000313" key="10">
    <source>
        <dbReference type="EMBL" id="MFC4804131.1"/>
    </source>
</evidence>
<keyword evidence="6 9" id="KW-0255">Endonuclease</keyword>
<protein>
    <recommendedName>
        <fullName evidence="9">Endoribonuclease YbeY</fullName>
        <ecNumber evidence="9">3.1.-.-</ecNumber>
    </recommendedName>
</protein>
<evidence type="ECO:0000313" key="11">
    <source>
        <dbReference type="Proteomes" id="UP001595916"/>
    </source>
</evidence>
<feature type="binding site" evidence="9">
    <location>
        <position position="126"/>
    </location>
    <ligand>
        <name>Zn(2+)</name>
        <dbReference type="ChEBI" id="CHEBI:29105"/>
        <note>catalytic</note>
    </ligand>
</feature>
<comment type="function">
    <text evidence="9">Single strand-specific metallo-endoribonuclease involved in late-stage 70S ribosome quality control and in maturation of the 3' terminus of the 16S rRNA.</text>
</comment>
<keyword evidence="4 9" id="KW-0540">Nuclease</keyword>
<comment type="subcellular location">
    <subcellularLocation>
        <location evidence="9">Cytoplasm</location>
    </subcellularLocation>
</comment>
<dbReference type="RefSeq" id="WP_379787622.1">
    <property type="nucleotide sequence ID" value="NZ_JBHSHL010000013.1"/>
</dbReference>
<dbReference type="NCBIfam" id="TIGR00043">
    <property type="entry name" value="rRNA maturation RNase YbeY"/>
    <property type="match status" value="1"/>
</dbReference>